<evidence type="ECO:0000256" key="1">
    <source>
        <dbReference type="SAM" id="Phobius"/>
    </source>
</evidence>
<sequence>MKKTIVFKLIVAVFGFYWLATLLFVSPDNYIKIAFFDQQGTFDTFFFQKWGFFAPPPKYNDRLYFTFESKKDSTVSYTFEVIEKLQERKSSKAPFNSSEDILDYVLSSTLHNINDGLFAVNQTLNFEDEVVDSIQQKNSIDDRIRKGKDYTQNSANFVTLKRYAKMVALRNNIKNIKDYNLTIEITQLDMPKFADRDLLGKEKRVREKLIFKSDKITL</sequence>
<keyword evidence="3" id="KW-1185">Reference proteome</keyword>
<feature type="transmembrane region" description="Helical" evidence="1">
    <location>
        <begin position="6"/>
        <end position="25"/>
    </location>
</feature>
<reference evidence="2 3" key="1">
    <citation type="submission" date="2024-05" db="EMBL/GenBank/DDBJ databases">
        <authorList>
            <person name="Duchaud E."/>
        </authorList>
    </citation>
    <scope>NUCLEOTIDE SEQUENCE [LARGE SCALE GENOMIC DNA]</scope>
    <source>
        <strain evidence="2">Ena-SAMPLE-TAB-13-05-2024-13:56:06:370-140305</strain>
    </source>
</reference>
<gene>
    <name evidence="2" type="ORF">T190115A13A_80010</name>
</gene>
<evidence type="ECO:0008006" key="4">
    <source>
        <dbReference type="Google" id="ProtNLM"/>
    </source>
</evidence>
<name>A0ABM9PRK5_9FLAO</name>
<evidence type="ECO:0000313" key="3">
    <source>
        <dbReference type="Proteomes" id="UP001497602"/>
    </source>
</evidence>
<dbReference type="Proteomes" id="UP001497602">
    <property type="component" value="Unassembled WGS sequence"/>
</dbReference>
<comment type="caution">
    <text evidence="2">The sequence shown here is derived from an EMBL/GenBank/DDBJ whole genome shotgun (WGS) entry which is preliminary data.</text>
</comment>
<proteinExistence type="predicted"/>
<keyword evidence="1" id="KW-0472">Membrane</keyword>
<evidence type="ECO:0000313" key="2">
    <source>
        <dbReference type="EMBL" id="CAL2108435.1"/>
    </source>
</evidence>
<protein>
    <recommendedName>
        <fullName evidence="4">Band 7 domain-containing protein</fullName>
    </recommendedName>
</protein>
<accession>A0ABM9PRK5</accession>
<keyword evidence="1" id="KW-1133">Transmembrane helix</keyword>
<dbReference type="RefSeq" id="WP_348740038.1">
    <property type="nucleotide sequence ID" value="NZ_CAXJRC010000045.1"/>
</dbReference>
<keyword evidence="1" id="KW-0812">Transmembrane</keyword>
<organism evidence="2 3">
    <name type="scientific">Tenacibaculum vairaonense</name>
    <dbReference type="NCBI Taxonomy" id="3137860"/>
    <lineage>
        <taxon>Bacteria</taxon>
        <taxon>Pseudomonadati</taxon>
        <taxon>Bacteroidota</taxon>
        <taxon>Flavobacteriia</taxon>
        <taxon>Flavobacteriales</taxon>
        <taxon>Flavobacteriaceae</taxon>
        <taxon>Tenacibaculum</taxon>
    </lineage>
</organism>
<dbReference type="EMBL" id="CAXJRC010000045">
    <property type="protein sequence ID" value="CAL2108435.1"/>
    <property type="molecule type" value="Genomic_DNA"/>
</dbReference>